<accession>A0A9P8J798</accession>
<proteinExistence type="predicted"/>
<reference evidence="4" key="1">
    <citation type="journal article" date="2021" name="J Fungi (Basel)">
        <title>Virulence traits and population genomics of the black yeast Aureobasidium melanogenum.</title>
        <authorList>
            <person name="Cernosa A."/>
            <person name="Sun X."/>
            <person name="Gostincar C."/>
            <person name="Fang C."/>
            <person name="Gunde-Cimerman N."/>
            <person name="Song Z."/>
        </authorList>
    </citation>
    <scope>NUCLEOTIDE SEQUENCE</scope>
    <source>
        <strain evidence="4">EXF-9911</strain>
    </source>
</reference>
<protein>
    <recommendedName>
        <fullName evidence="3">4'-phosphopantetheinyl transferase domain-containing protein</fullName>
    </recommendedName>
</protein>
<dbReference type="OrthoDB" id="15433at2759"/>
<feature type="domain" description="4'-phosphopantetheinyl transferase" evidence="3">
    <location>
        <begin position="85"/>
        <end position="129"/>
    </location>
</feature>
<feature type="region of interest" description="Disordered" evidence="2">
    <location>
        <begin position="186"/>
        <end position="218"/>
    </location>
</feature>
<dbReference type="EMBL" id="JAHFXF010000388">
    <property type="protein sequence ID" value="KAG9688745.1"/>
    <property type="molecule type" value="Genomic_DNA"/>
</dbReference>
<evidence type="ECO:0000259" key="3">
    <source>
        <dbReference type="Pfam" id="PF01648"/>
    </source>
</evidence>
<feature type="compositionally biased region" description="Polar residues" evidence="2">
    <location>
        <begin position="237"/>
        <end position="266"/>
    </location>
</feature>
<gene>
    <name evidence="4" type="ORF">KCU76_g9390</name>
</gene>
<dbReference type="GO" id="GO:0000287">
    <property type="term" value="F:magnesium ion binding"/>
    <property type="evidence" value="ECO:0007669"/>
    <property type="project" value="InterPro"/>
</dbReference>
<name>A0A9P8J798_AURME</name>
<dbReference type="SUPFAM" id="SSF56214">
    <property type="entry name" value="4'-phosphopantetheinyl transferase"/>
    <property type="match status" value="1"/>
</dbReference>
<organism evidence="4 5">
    <name type="scientific">Aureobasidium melanogenum</name>
    <name type="common">Aureobasidium pullulans var. melanogenum</name>
    <dbReference type="NCBI Taxonomy" id="46634"/>
    <lineage>
        <taxon>Eukaryota</taxon>
        <taxon>Fungi</taxon>
        <taxon>Dikarya</taxon>
        <taxon>Ascomycota</taxon>
        <taxon>Pezizomycotina</taxon>
        <taxon>Dothideomycetes</taxon>
        <taxon>Dothideomycetidae</taxon>
        <taxon>Dothideales</taxon>
        <taxon>Saccotheciaceae</taxon>
        <taxon>Aureobasidium</taxon>
    </lineage>
</organism>
<reference evidence="4" key="2">
    <citation type="submission" date="2021-08" db="EMBL/GenBank/DDBJ databases">
        <authorList>
            <person name="Gostincar C."/>
            <person name="Sun X."/>
            <person name="Song Z."/>
            <person name="Gunde-Cimerman N."/>
        </authorList>
    </citation>
    <scope>NUCLEOTIDE SEQUENCE</scope>
    <source>
        <strain evidence="4">EXF-9911</strain>
    </source>
</reference>
<dbReference type="InterPro" id="IPR037143">
    <property type="entry name" value="4-PPantetheinyl_Trfase_dom_sf"/>
</dbReference>
<evidence type="ECO:0000256" key="1">
    <source>
        <dbReference type="ARBA" id="ARBA00022679"/>
    </source>
</evidence>
<dbReference type="AlphaFoldDB" id="A0A9P8J798"/>
<evidence type="ECO:0000313" key="5">
    <source>
        <dbReference type="Proteomes" id="UP000779574"/>
    </source>
</evidence>
<feature type="region of interest" description="Disordered" evidence="2">
    <location>
        <begin position="234"/>
        <end position="266"/>
    </location>
</feature>
<dbReference type="Proteomes" id="UP000779574">
    <property type="component" value="Unassembled WGS sequence"/>
</dbReference>
<evidence type="ECO:0000256" key="2">
    <source>
        <dbReference type="SAM" id="MobiDB-lite"/>
    </source>
</evidence>
<sequence>MPPRPFPQTLSIGTDICHYPRFLKYFPSAYQPHHQHQPTSSLFKLFDKTFLPSEQRVFWRKFPPAAAGSLRASENSGFRVWTPQQANEAARYIASRWAAKEAVIKAYAAERRLMLRDVEIRKDAKKKQPFGVVRDEGEGKGYEDAKEVFGKLRRRWEMRDEIEKLQGQGQGQGGAGGEEGELSRYTARKEDSPQQEPTTLEPETAAASASNPTPSILSEKGILDLSVVTKLLDQDPETTTSSAPQEAQQHNQTPDQQHTPTEPQSQLTQLEEEMKHLRKQEQAEDAFNNLQGQIVKLSISHDGEYCVATALAAV</sequence>
<feature type="compositionally biased region" description="Low complexity" evidence="2">
    <location>
        <begin position="201"/>
        <end position="215"/>
    </location>
</feature>
<keyword evidence="1" id="KW-0808">Transferase</keyword>
<comment type="caution">
    <text evidence="4">The sequence shown here is derived from an EMBL/GenBank/DDBJ whole genome shotgun (WGS) entry which is preliminary data.</text>
</comment>
<dbReference type="Pfam" id="PF01648">
    <property type="entry name" value="ACPS"/>
    <property type="match status" value="1"/>
</dbReference>
<dbReference type="GO" id="GO:0008897">
    <property type="term" value="F:holo-[acyl-carrier-protein] synthase activity"/>
    <property type="evidence" value="ECO:0007669"/>
    <property type="project" value="InterPro"/>
</dbReference>
<dbReference type="InterPro" id="IPR008278">
    <property type="entry name" value="4-PPantetheinyl_Trfase_dom"/>
</dbReference>
<evidence type="ECO:0000313" key="4">
    <source>
        <dbReference type="EMBL" id="KAG9688745.1"/>
    </source>
</evidence>
<dbReference type="Gene3D" id="3.90.470.20">
    <property type="entry name" value="4'-phosphopantetheinyl transferase domain"/>
    <property type="match status" value="2"/>
</dbReference>
<feature type="non-terminal residue" evidence="4">
    <location>
        <position position="314"/>
    </location>
</feature>